<reference evidence="1 2" key="1">
    <citation type="submission" date="2016-10" db="EMBL/GenBank/DDBJ databases">
        <authorList>
            <person name="de Groot N.N."/>
        </authorList>
    </citation>
    <scope>NUCLEOTIDE SEQUENCE [LARGE SCALE GENOMIC DNA]</scope>
    <source>
        <strain evidence="1 2">BH539</strain>
    </source>
</reference>
<organism evidence="1 2">
    <name type="scientific">Onishia taeanensis</name>
    <dbReference type="NCBI Taxonomy" id="284577"/>
    <lineage>
        <taxon>Bacteria</taxon>
        <taxon>Pseudomonadati</taxon>
        <taxon>Pseudomonadota</taxon>
        <taxon>Gammaproteobacteria</taxon>
        <taxon>Oceanospirillales</taxon>
        <taxon>Halomonadaceae</taxon>
        <taxon>Onishia</taxon>
    </lineage>
</organism>
<name>A0A1G7N8Q4_9GAMM</name>
<dbReference type="EMBL" id="FNCI01000001">
    <property type="protein sequence ID" value="SDF70374.1"/>
    <property type="molecule type" value="Genomic_DNA"/>
</dbReference>
<accession>A0A1G7N8Q4</accession>
<dbReference type="RefSeq" id="WP_175491595.1">
    <property type="nucleotide sequence ID" value="NZ_FNCI01000001.1"/>
</dbReference>
<dbReference type="Proteomes" id="UP000198641">
    <property type="component" value="Unassembled WGS sequence"/>
</dbReference>
<dbReference type="AlphaFoldDB" id="A0A1G7N8Q4"/>
<gene>
    <name evidence="1" type="ORF">SAMN05216571_101291</name>
</gene>
<evidence type="ECO:0000313" key="2">
    <source>
        <dbReference type="Proteomes" id="UP000198641"/>
    </source>
</evidence>
<evidence type="ECO:0000313" key="1">
    <source>
        <dbReference type="EMBL" id="SDF70374.1"/>
    </source>
</evidence>
<proteinExistence type="predicted"/>
<keyword evidence="2" id="KW-1185">Reference proteome</keyword>
<dbReference type="STRING" id="284577.SAMN05216571_101291"/>
<sequence length="51" mass="5988">MPEEIYAEDAYIPDRLRRRSEGECRYSRKFRTFAAGGERLAHRNPNVDISS</sequence>
<protein>
    <submittedName>
        <fullName evidence="1">Uncharacterized protein</fullName>
    </submittedName>
</protein>